<dbReference type="AlphaFoldDB" id="A0A2U8WCA0"/>
<evidence type="ECO:0000313" key="3">
    <source>
        <dbReference type="Proteomes" id="UP000245926"/>
    </source>
</evidence>
<name>A0A2U8WCA0_9HYPH</name>
<organism evidence="2 3">
    <name type="scientific">Methylobacterium durans</name>
    <dbReference type="NCBI Taxonomy" id="2202825"/>
    <lineage>
        <taxon>Bacteria</taxon>
        <taxon>Pseudomonadati</taxon>
        <taxon>Pseudomonadota</taxon>
        <taxon>Alphaproteobacteria</taxon>
        <taxon>Hyphomicrobiales</taxon>
        <taxon>Methylobacteriaceae</taxon>
        <taxon>Methylobacterium</taxon>
    </lineage>
</organism>
<proteinExistence type="predicted"/>
<sequence>MVEPNRTALLNIGSQVAGPVGAGAIGGAAERRAFASKARIDGSKPCSAARNVRVATAPAPNQGVRARPERTTGTASENDRSVCGP</sequence>
<dbReference type="Proteomes" id="UP000245926">
    <property type="component" value="Chromosome"/>
</dbReference>
<protein>
    <submittedName>
        <fullName evidence="2">Uncharacterized protein</fullName>
    </submittedName>
</protein>
<feature type="region of interest" description="Disordered" evidence="1">
    <location>
        <begin position="54"/>
        <end position="85"/>
    </location>
</feature>
<reference evidence="3" key="1">
    <citation type="submission" date="2018-05" db="EMBL/GenBank/DDBJ databases">
        <title>Complete Genome Sequence of Methylobacterium sp. 17SD2-17.</title>
        <authorList>
            <person name="Srinivasan S."/>
        </authorList>
    </citation>
    <scope>NUCLEOTIDE SEQUENCE [LARGE SCALE GENOMIC DNA]</scope>
    <source>
        <strain evidence="3">17SD2-17</strain>
    </source>
</reference>
<dbReference type="EMBL" id="CP029550">
    <property type="protein sequence ID" value="AWN42922.1"/>
    <property type="molecule type" value="Genomic_DNA"/>
</dbReference>
<dbReference type="KEGG" id="mets:DK389_23505"/>
<gene>
    <name evidence="2" type="ORF">DK389_23505</name>
</gene>
<accession>A0A2U8WCA0</accession>
<evidence type="ECO:0000256" key="1">
    <source>
        <dbReference type="SAM" id="MobiDB-lite"/>
    </source>
</evidence>
<evidence type="ECO:0000313" key="2">
    <source>
        <dbReference type="EMBL" id="AWN42922.1"/>
    </source>
</evidence>
<keyword evidence="3" id="KW-1185">Reference proteome</keyword>